<comment type="caution">
    <text evidence="1">The sequence shown here is derived from an EMBL/GenBank/DDBJ whole genome shotgun (WGS) entry which is preliminary data.</text>
</comment>
<dbReference type="AlphaFoldDB" id="A0AAJ1T6I0"/>
<dbReference type="PROSITE" id="PS51257">
    <property type="entry name" value="PROKAR_LIPOPROTEIN"/>
    <property type="match status" value="1"/>
</dbReference>
<evidence type="ECO:0000313" key="2">
    <source>
        <dbReference type="Proteomes" id="UP001237207"/>
    </source>
</evidence>
<name>A0AAJ1T6I0_9BACI</name>
<dbReference type="RefSeq" id="WP_307257529.1">
    <property type="nucleotide sequence ID" value="NZ_JAUSUC010000021.1"/>
</dbReference>
<sequence>MKKLWIIPIMFILVACGKEASLDPVEINPDIDVCHVCNMSITETDFATEVIFEDGKVEKFDDLGCMIEYVKEHKDEKIAKKYVKETKSGDWIELEKASFAFDREFWTPMSYGVLPFRNEDEAKKYIQDEGTGRIISYDELWAHRWGVEQ</sequence>
<accession>A0AAJ1T6I0</accession>
<evidence type="ECO:0000313" key="1">
    <source>
        <dbReference type="EMBL" id="MDQ0215525.1"/>
    </source>
</evidence>
<protein>
    <submittedName>
        <fullName evidence="1">Copper chaperone NosL</fullName>
    </submittedName>
</protein>
<dbReference type="InterPro" id="IPR008719">
    <property type="entry name" value="N2O_reductase_NosL"/>
</dbReference>
<gene>
    <name evidence="1" type="ORF">J2S13_001943</name>
</gene>
<organism evidence="1 2">
    <name type="scientific">Oikeobacillus pervagus</name>
    <dbReference type="NCBI Taxonomy" id="1325931"/>
    <lineage>
        <taxon>Bacteria</taxon>
        <taxon>Bacillati</taxon>
        <taxon>Bacillota</taxon>
        <taxon>Bacilli</taxon>
        <taxon>Bacillales</taxon>
        <taxon>Bacillaceae</taxon>
        <taxon>Oikeobacillus</taxon>
    </lineage>
</organism>
<keyword evidence="2" id="KW-1185">Reference proteome</keyword>
<proteinExistence type="predicted"/>
<dbReference type="PANTHER" id="PTHR41247:SF1">
    <property type="entry name" value="HTH-TYPE TRANSCRIPTIONAL REPRESSOR YCNK"/>
    <property type="match status" value="1"/>
</dbReference>
<dbReference type="Proteomes" id="UP001237207">
    <property type="component" value="Unassembled WGS sequence"/>
</dbReference>
<dbReference type="Pfam" id="PF05573">
    <property type="entry name" value="NosL"/>
    <property type="match status" value="1"/>
</dbReference>
<dbReference type="EMBL" id="JAUSUC010000021">
    <property type="protein sequence ID" value="MDQ0215525.1"/>
    <property type="molecule type" value="Genomic_DNA"/>
</dbReference>
<dbReference type="PANTHER" id="PTHR41247">
    <property type="entry name" value="HTH-TYPE TRANSCRIPTIONAL REPRESSOR YCNK"/>
    <property type="match status" value="1"/>
</dbReference>
<reference evidence="1" key="1">
    <citation type="submission" date="2023-07" db="EMBL/GenBank/DDBJ databases">
        <title>Genomic Encyclopedia of Type Strains, Phase IV (KMG-IV): sequencing the most valuable type-strain genomes for metagenomic binning, comparative biology and taxonomic classification.</title>
        <authorList>
            <person name="Goeker M."/>
        </authorList>
    </citation>
    <scope>NUCLEOTIDE SEQUENCE</scope>
    <source>
        <strain evidence="1">DSM 23947</strain>
    </source>
</reference>
<dbReference type="SUPFAM" id="SSF160387">
    <property type="entry name" value="NosL/MerB-like"/>
    <property type="match status" value="1"/>
</dbReference>